<keyword evidence="1" id="KW-0472">Membrane</keyword>
<reference evidence="2 3" key="1">
    <citation type="journal article" date="2007" name="Science">
        <title>Sea anemone genome reveals ancestral eumetazoan gene repertoire and genomic organization.</title>
        <authorList>
            <person name="Putnam N.H."/>
            <person name="Srivastava M."/>
            <person name="Hellsten U."/>
            <person name="Dirks B."/>
            <person name="Chapman J."/>
            <person name="Salamov A."/>
            <person name="Terry A."/>
            <person name="Shapiro H."/>
            <person name="Lindquist E."/>
            <person name="Kapitonov V.V."/>
            <person name="Jurka J."/>
            <person name="Genikhovich G."/>
            <person name="Grigoriev I.V."/>
            <person name="Lucas S.M."/>
            <person name="Steele R.E."/>
            <person name="Finnerty J.R."/>
            <person name="Technau U."/>
            <person name="Martindale M.Q."/>
            <person name="Rokhsar D.S."/>
        </authorList>
    </citation>
    <scope>NUCLEOTIDE SEQUENCE [LARGE SCALE GENOMIC DNA]</scope>
    <source>
        <strain evidence="3">CH2 X CH6</strain>
    </source>
</reference>
<dbReference type="SUPFAM" id="SSF47473">
    <property type="entry name" value="EF-hand"/>
    <property type="match status" value="1"/>
</dbReference>
<feature type="transmembrane region" description="Helical" evidence="1">
    <location>
        <begin position="168"/>
        <end position="187"/>
    </location>
</feature>
<dbReference type="PANTHER" id="PTHR46474:SF1">
    <property type="entry name" value="TWO PORE CHANNEL PROTEIN 1"/>
    <property type="match status" value="1"/>
</dbReference>
<dbReference type="Proteomes" id="UP000001593">
    <property type="component" value="Unassembled WGS sequence"/>
</dbReference>
<evidence type="ECO:0000256" key="1">
    <source>
        <dbReference type="SAM" id="Phobius"/>
    </source>
</evidence>
<name>A7T9X0_NEMVE</name>
<keyword evidence="1" id="KW-1133">Transmembrane helix</keyword>
<dbReference type="InParanoid" id="A7T9X0"/>
<dbReference type="InterPro" id="IPR028801">
    <property type="entry name" value="TPC1_animal"/>
</dbReference>
<dbReference type="InterPro" id="IPR011992">
    <property type="entry name" value="EF-hand-dom_pair"/>
</dbReference>
<dbReference type="HOGENOM" id="CLU_1369298_0_0_1"/>
<dbReference type="GO" id="GO:0022832">
    <property type="term" value="F:voltage-gated channel activity"/>
    <property type="evidence" value="ECO:0007669"/>
    <property type="project" value="InterPro"/>
</dbReference>
<dbReference type="EMBL" id="DS473670">
    <property type="protein sequence ID" value="EDO27202.1"/>
    <property type="molecule type" value="Genomic_DNA"/>
</dbReference>
<keyword evidence="1" id="KW-0812">Transmembrane</keyword>
<evidence type="ECO:0000313" key="2">
    <source>
        <dbReference type="EMBL" id="EDO27202.1"/>
    </source>
</evidence>
<feature type="non-terminal residue" evidence="2">
    <location>
        <position position="1"/>
    </location>
</feature>
<gene>
    <name evidence="2" type="ORF">NEMVEDRAFT_v1g224318</name>
</gene>
<dbReference type="GO" id="GO:0005765">
    <property type="term" value="C:lysosomal membrane"/>
    <property type="evidence" value="ECO:0007669"/>
    <property type="project" value="InterPro"/>
</dbReference>
<dbReference type="PhylomeDB" id="A7T9X0"/>
<evidence type="ECO:0000313" key="3">
    <source>
        <dbReference type="Proteomes" id="UP000001593"/>
    </source>
</evidence>
<organism evidence="2 3">
    <name type="scientific">Nematostella vectensis</name>
    <name type="common">Starlet sea anemone</name>
    <dbReference type="NCBI Taxonomy" id="45351"/>
    <lineage>
        <taxon>Eukaryota</taxon>
        <taxon>Metazoa</taxon>
        <taxon>Cnidaria</taxon>
        <taxon>Anthozoa</taxon>
        <taxon>Hexacorallia</taxon>
        <taxon>Actiniaria</taxon>
        <taxon>Edwardsiidae</taxon>
        <taxon>Nematostella</taxon>
    </lineage>
</organism>
<proteinExistence type="predicted"/>
<dbReference type="STRING" id="45351.A7T9X0"/>
<accession>A7T9X0</accession>
<protein>
    <submittedName>
        <fullName evidence="2">Uncharacterized protein</fullName>
    </submittedName>
</protein>
<keyword evidence="3" id="KW-1185">Reference proteome</keyword>
<dbReference type="AlphaFoldDB" id="A7T9X0"/>
<dbReference type="PANTHER" id="PTHR46474">
    <property type="entry name" value="TWO PORE CALCIUM CHANNEL PROTEIN 1"/>
    <property type="match status" value="1"/>
</dbReference>
<sequence>LLAVVYDTFTSIEKDKFRKLFLHKRHAARRAYTLLCSKDPPHWISLKQFLGLMKFFKPNQNVLHNYIIFKSLDKEERGALSLDDFYNVFEKKELSWKKDLSVVVSHDMFRTCPWSCRMTCSGMLRDVQDLSVVVSHDMFRTCPWSCRMTCSGMLCDVQDLYVVVLRDMFRVALVILCLYYSYGIIGLECFSGLKLKNCCK</sequence>